<dbReference type="PANTHER" id="PTHR46438">
    <property type="entry name" value="ALPHA/BETA-HYDROLASES SUPERFAMILY PROTEIN"/>
    <property type="match status" value="1"/>
</dbReference>
<keyword evidence="1" id="KW-1133">Transmembrane helix</keyword>
<name>A0A223ATS5_9FIRM</name>
<dbReference type="RefSeq" id="WP_207651557.1">
    <property type="nucleotide sequence ID" value="NZ_CP016199.1"/>
</dbReference>
<dbReference type="PANTHER" id="PTHR46438:SF2">
    <property type="entry name" value="ALPHA_BETA-HYDROLASES SUPERFAMILY PROTEIN"/>
    <property type="match status" value="1"/>
</dbReference>
<keyword evidence="4" id="KW-1185">Reference proteome</keyword>
<accession>A0A223ATS5</accession>
<sequence>MKRMKRLKIIMVILIVIVVILVGFAYRTLHFDYGNDRFMKKKGKQLGFTEKVYKTTDGSEIAYLEGPDNGEPLLLIHGQMVSKEDYAKVLPKLSNHFHIFAIDCYGHGKSSKHPDKYQLIPIRDDLIDFMRDVIGEKTYLSGHSSGALISAAIAAKEKEQVKGLLLEDGPFFSTEPARAENTFSYLEFKTIHDFLSQQAEKNYTRYYLDHTYMKSLFNKDGKDNWDFIVKNPFSKRIRENSSKMPIVWYYPPEIGLNGMIFLTNNMQDGTGNYDLRFGEAFYDFSWFYGVDQKKMLSEIECPTIILHVAPSKETAPSYYDHNGILLSAMDEKDAEEVHALIKNSTLKSGYESSHNIHADLPEQFVHEMMEMKQQK</sequence>
<keyword evidence="3" id="KW-0378">Hydrolase</keyword>
<dbReference type="Pfam" id="PF00561">
    <property type="entry name" value="Abhydrolase_1"/>
    <property type="match status" value="1"/>
</dbReference>
<dbReference type="GO" id="GO:0016787">
    <property type="term" value="F:hydrolase activity"/>
    <property type="evidence" value="ECO:0007669"/>
    <property type="project" value="UniProtKB-KW"/>
</dbReference>
<dbReference type="InterPro" id="IPR000073">
    <property type="entry name" value="AB_hydrolase_1"/>
</dbReference>
<dbReference type="Gene3D" id="3.40.50.1820">
    <property type="entry name" value="alpha/beta hydrolase"/>
    <property type="match status" value="1"/>
</dbReference>
<evidence type="ECO:0000259" key="2">
    <source>
        <dbReference type="Pfam" id="PF00561"/>
    </source>
</evidence>
<keyword evidence="1" id="KW-0472">Membrane</keyword>
<organism evidence="3 4">
    <name type="scientific">Mogibacterium pumilum</name>
    <dbReference type="NCBI Taxonomy" id="86332"/>
    <lineage>
        <taxon>Bacteria</taxon>
        <taxon>Bacillati</taxon>
        <taxon>Bacillota</taxon>
        <taxon>Clostridia</taxon>
        <taxon>Peptostreptococcales</taxon>
        <taxon>Anaerovoracaceae</taxon>
        <taxon>Mogibacterium</taxon>
    </lineage>
</organism>
<dbReference type="Proteomes" id="UP000214689">
    <property type="component" value="Chromosome"/>
</dbReference>
<feature type="transmembrane region" description="Helical" evidence="1">
    <location>
        <begin position="7"/>
        <end position="26"/>
    </location>
</feature>
<feature type="domain" description="AB hydrolase-1" evidence="2">
    <location>
        <begin position="72"/>
        <end position="177"/>
    </location>
</feature>
<dbReference type="EMBL" id="CP016199">
    <property type="protein sequence ID" value="ASS38376.1"/>
    <property type="molecule type" value="Genomic_DNA"/>
</dbReference>
<keyword evidence="1" id="KW-0812">Transmembrane</keyword>
<reference evidence="4" key="1">
    <citation type="submission" date="2016-05" db="EMBL/GenBank/DDBJ databases">
        <authorList>
            <person name="Holder M.E."/>
            <person name="Ajami N.J."/>
            <person name="Petrosino J.F."/>
        </authorList>
    </citation>
    <scope>NUCLEOTIDE SEQUENCE [LARGE SCALE GENOMIC DNA]</scope>
    <source>
        <strain evidence="4">ATCC 700696</strain>
    </source>
</reference>
<evidence type="ECO:0000256" key="1">
    <source>
        <dbReference type="SAM" id="Phobius"/>
    </source>
</evidence>
<protein>
    <submittedName>
        <fullName evidence="3">Alpha/beta hydrolase</fullName>
    </submittedName>
</protein>
<proteinExistence type="predicted"/>
<dbReference type="AlphaFoldDB" id="A0A223ATS5"/>
<gene>
    <name evidence="3" type="ORF">AXF17_08195</name>
</gene>
<evidence type="ECO:0000313" key="4">
    <source>
        <dbReference type="Proteomes" id="UP000214689"/>
    </source>
</evidence>
<dbReference type="InterPro" id="IPR029058">
    <property type="entry name" value="AB_hydrolase_fold"/>
</dbReference>
<evidence type="ECO:0000313" key="3">
    <source>
        <dbReference type="EMBL" id="ASS38376.1"/>
    </source>
</evidence>
<dbReference type="SUPFAM" id="SSF53474">
    <property type="entry name" value="alpha/beta-Hydrolases"/>
    <property type="match status" value="1"/>
</dbReference>